<keyword evidence="12 20" id="KW-0012">Acyltransferase</keyword>
<comment type="subunit">
    <text evidence="4">Homodimer.</text>
</comment>
<evidence type="ECO:0000256" key="16">
    <source>
        <dbReference type="ARBA" id="ARBA00048121"/>
    </source>
</evidence>
<evidence type="ECO:0000256" key="11">
    <source>
        <dbReference type="ARBA" id="ARBA00023160"/>
    </source>
</evidence>
<dbReference type="InterPro" id="IPR020841">
    <property type="entry name" value="PKS_Beta-ketoAc_synthase_dom"/>
</dbReference>
<evidence type="ECO:0000256" key="18">
    <source>
        <dbReference type="RuleBase" id="RU003694"/>
    </source>
</evidence>
<comment type="catalytic activity">
    <reaction evidence="17">
        <text>a fatty acyl-[ACP] + malonyl-[ACP] + H(+) = a 3-oxoacyl-[ACP] + holo-[ACP] + CO2</text>
        <dbReference type="Rhea" id="RHEA:22836"/>
        <dbReference type="Rhea" id="RHEA-COMP:9623"/>
        <dbReference type="Rhea" id="RHEA-COMP:9685"/>
        <dbReference type="Rhea" id="RHEA-COMP:9916"/>
        <dbReference type="Rhea" id="RHEA-COMP:14125"/>
        <dbReference type="ChEBI" id="CHEBI:15378"/>
        <dbReference type="ChEBI" id="CHEBI:16526"/>
        <dbReference type="ChEBI" id="CHEBI:64479"/>
        <dbReference type="ChEBI" id="CHEBI:78449"/>
        <dbReference type="ChEBI" id="CHEBI:78776"/>
        <dbReference type="ChEBI" id="CHEBI:138651"/>
        <dbReference type="EC" id="2.3.1.41"/>
    </reaction>
    <physiologicalReaction direction="left-to-right" evidence="17">
        <dbReference type="Rhea" id="RHEA:22837"/>
    </physiologicalReaction>
</comment>
<evidence type="ECO:0000256" key="4">
    <source>
        <dbReference type="ARBA" id="ARBA00011738"/>
    </source>
</evidence>
<evidence type="ECO:0000313" key="20">
    <source>
        <dbReference type="EMBL" id="MBF9233158.1"/>
    </source>
</evidence>
<dbReference type="Gene3D" id="3.40.47.10">
    <property type="match status" value="2"/>
</dbReference>
<dbReference type="AlphaFoldDB" id="A0A931BNF8"/>
<evidence type="ECO:0000256" key="14">
    <source>
        <dbReference type="ARBA" id="ARBA00041620"/>
    </source>
</evidence>
<comment type="pathway">
    <text evidence="2">Lipid metabolism; fatty acid biosynthesis.</text>
</comment>
<evidence type="ECO:0000256" key="17">
    <source>
        <dbReference type="ARBA" id="ARBA00048506"/>
    </source>
</evidence>
<evidence type="ECO:0000313" key="21">
    <source>
        <dbReference type="Proteomes" id="UP000599312"/>
    </source>
</evidence>
<comment type="similarity">
    <text evidence="3 18">Belongs to the thiolase-like superfamily. Beta-ketoacyl-ACP synthases family.</text>
</comment>
<dbReference type="GO" id="GO:0006633">
    <property type="term" value="P:fatty acid biosynthetic process"/>
    <property type="evidence" value="ECO:0007669"/>
    <property type="project" value="UniProtKB-KW"/>
</dbReference>
<evidence type="ECO:0000256" key="12">
    <source>
        <dbReference type="ARBA" id="ARBA00023315"/>
    </source>
</evidence>
<dbReference type="RefSeq" id="WP_196271125.1">
    <property type="nucleotide sequence ID" value="NZ_JADQDO010000002.1"/>
</dbReference>
<dbReference type="CDD" id="cd00834">
    <property type="entry name" value="KAS_I_II"/>
    <property type="match status" value="1"/>
</dbReference>
<protein>
    <recommendedName>
        <fullName evidence="13">3-oxoacyl-[acyl-carrier-protein] synthase 1</fullName>
        <ecNumber evidence="5">2.3.1.41</ecNumber>
    </recommendedName>
    <alternativeName>
        <fullName evidence="14">3-oxoacyl-[acyl-carrier-protein] synthase I</fullName>
    </alternativeName>
    <alternativeName>
        <fullName evidence="15">Beta-ketoacyl-ACP synthase I</fullName>
    </alternativeName>
</protein>
<comment type="catalytic activity">
    <reaction evidence="16">
        <text>(3Z)-decenoyl-[ACP] + malonyl-[ACP] + H(+) = 3-oxo-(5Z)-dodecenoyl-[ACP] + holo-[ACP] + CO2</text>
        <dbReference type="Rhea" id="RHEA:54940"/>
        <dbReference type="Rhea" id="RHEA-COMP:9623"/>
        <dbReference type="Rhea" id="RHEA-COMP:9685"/>
        <dbReference type="Rhea" id="RHEA-COMP:9927"/>
        <dbReference type="Rhea" id="RHEA-COMP:14042"/>
        <dbReference type="ChEBI" id="CHEBI:15378"/>
        <dbReference type="ChEBI" id="CHEBI:16526"/>
        <dbReference type="ChEBI" id="CHEBI:64479"/>
        <dbReference type="ChEBI" id="CHEBI:78449"/>
        <dbReference type="ChEBI" id="CHEBI:78798"/>
        <dbReference type="ChEBI" id="CHEBI:138410"/>
    </reaction>
    <physiologicalReaction direction="left-to-right" evidence="16">
        <dbReference type="Rhea" id="RHEA:54941"/>
    </physiologicalReaction>
</comment>
<dbReference type="InterPro" id="IPR018201">
    <property type="entry name" value="Ketoacyl_synth_AS"/>
</dbReference>
<dbReference type="NCBIfam" id="NF005935">
    <property type="entry name" value="PRK07967.1"/>
    <property type="match status" value="1"/>
</dbReference>
<evidence type="ECO:0000256" key="7">
    <source>
        <dbReference type="ARBA" id="ARBA00022516"/>
    </source>
</evidence>
<keyword evidence="21" id="KW-1185">Reference proteome</keyword>
<keyword evidence="10" id="KW-0443">Lipid metabolism</keyword>
<evidence type="ECO:0000256" key="15">
    <source>
        <dbReference type="ARBA" id="ARBA00042143"/>
    </source>
</evidence>
<dbReference type="PROSITE" id="PS00606">
    <property type="entry name" value="KS3_1"/>
    <property type="match status" value="1"/>
</dbReference>
<dbReference type="InterPro" id="IPR014031">
    <property type="entry name" value="Ketoacyl_synth_C"/>
</dbReference>
<evidence type="ECO:0000256" key="9">
    <source>
        <dbReference type="ARBA" id="ARBA00022832"/>
    </source>
</evidence>
<dbReference type="PANTHER" id="PTHR11712">
    <property type="entry name" value="POLYKETIDE SYNTHASE-RELATED"/>
    <property type="match status" value="1"/>
</dbReference>
<dbReference type="PROSITE" id="PS52004">
    <property type="entry name" value="KS3_2"/>
    <property type="match status" value="1"/>
</dbReference>
<keyword evidence="6" id="KW-0963">Cytoplasm</keyword>
<dbReference type="SMART" id="SM00825">
    <property type="entry name" value="PKS_KS"/>
    <property type="match status" value="1"/>
</dbReference>
<keyword evidence="9" id="KW-0276">Fatty acid metabolism</keyword>
<evidence type="ECO:0000256" key="8">
    <source>
        <dbReference type="ARBA" id="ARBA00022679"/>
    </source>
</evidence>
<dbReference type="EMBL" id="JADQDO010000002">
    <property type="protein sequence ID" value="MBF9233158.1"/>
    <property type="molecule type" value="Genomic_DNA"/>
</dbReference>
<dbReference type="Pfam" id="PF02801">
    <property type="entry name" value="Ketoacyl-synt_C"/>
    <property type="match status" value="1"/>
</dbReference>
<evidence type="ECO:0000256" key="2">
    <source>
        <dbReference type="ARBA" id="ARBA00005194"/>
    </source>
</evidence>
<keyword evidence="8 18" id="KW-0808">Transferase</keyword>
<feature type="domain" description="Ketosynthase family 3 (KS3)" evidence="19">
    <location>
        <begin position="1"/>
        <end position="404"/>
    </location>
</feature>
<dbReference type="PANTHER" id="PTHR11712:SF306">
    <property type="entry name" value="3-OXOACYL-[ACYL-CARRIER-PROTEIN] SYNTHASE 1"/>
    <property type="match status" value="1"/>
</dbReference>
<evidence type="ECO:0000259" key="19">
    <source>
        <dbReference type="PROSITE" id="PS52004"/>
    </source>
</evidence>
<dbReference type="FunFam" id="3.40.47.10:FF:000006">
    <property type="entry name" value="3-oxoacyl-[acyl-carrier-protein] synthase I"/>
    <property type="match status" value="1"/>
</dbReference>
<dbReference type="GO" id="GO:0004315">
    <property type="term" value="F:3-oxoacyl-[acyl-carrier-protein] synthase activity"/>
    <property type="evidence" value="ECO:0007669"/>
    <property type="project" value="UniProtKB-EC"/>
</dbReference>
<keyword evidence="11" id="KW-0275">Fatty acid biosynthesis</keyword>
<comment type="caution">
    <text evidence="20">The sequence shown here is derived from an EMBL/GenBank/DDBJ whole genome shotgun (WGS) entry which is preliminary data.</text>
</comment>
<dbReference type="Proteomes" id="UP000599312">
    <property type="component" value="Unassembled WGS sequence"/>
</dbReference>
<evidence type="ECO:0000256" key="1">
    <source>
        <dbReference type="ARBA" id="ARBA00004496"/>
    </source>
</evidence>
<evidence type="ECO:0000256" key="10">
    <source>
        <dbReference type="ARBA" id="ARBA00023098"/>
    </source>
</evidence>
<dbReference type="FunFam" id="3.40.47.10:FF:000005">
    <property type="entry name" value="3-oxoacyl-[acyl-carrier-protein] synthase I"/>
    <property type="match status" value="1"/>
</dbReference>
<dbReference type="Pfam" id="PF00109">
    <property type="entry name" value="ketoacyl-synt"/>
    <property type="match status" value="1"/>
</dbReference>
<evidence type="ECO:0000256" key="6">
    <source>
        <dbReference type="ARBA" id="ARBA00022490"/>
    </source>
</evidence>
<sequence>MRRVVVTGMGIVSSIGNSTQEVLASLREAKSGISKAADYERLGFRCQVHGAPTLNAEELVDRRAMRFHGGGTAWNHVAMDQAIRDSGLEESDISNERTGIIMGSGGPSTRVIVEAADITREKGPKRIGPFAVPKAMSSTASATLATWFKIKGVNYSISSACATSNHCIGNAYEMIQYGKQDVMFAGGCEDLDWTLSSLFDAMGAMSSKYNDTPATASRAYDANRDGFVIAGGAGVLVLEELEHAKARGARIYGEIVGYGMTSDGYDMVAPSGEGAVRCMRMALKDVKTPIDYINPHATATPVGDLKEIEAIREVFGSGEKCPPISATKSLTGHSLGATGVQEAIYSLLMMKNGFICESAHIQELDPAVADMNIVRTRIDNAKIDTVLSNSFGFGGTNATLVFSRYAA</sequence>
<proteinExistence type="inferred from homology"/>
<dbReference type="InterPro" id="IPR014030">
    <property type="entry name" value="Ketoacyl_synth_N"/>
</dbReference>
<dbReference type="EC" id="2.3.1.41" evidence="5"/>
<accession>A0A931BNF8</accession>
<evidence type="ECO:0000256" key="13">
    <source>
        <dbReference type="ARBA" id="ARBA00039450"/>
    </source>
</evidence>
<dbReference type="SUPFAM" id="SSF53901">
    <property type="entry name" value="Thiolase-like"/>
    <property type="match status" value="2"/>
</dbReference>
<evidence type="ECO:0000256" key="3">
    <source>
        <dbReference type="ARBA" id="ARBA00008467"/>
    </source>
</evidence>
<reference evidence="20" key="1">
    <citation type="submission" date="2020-11" db="EMBL/GenBank/DDBJ databases">
        <authorList>
            <person name="Kim M.K."/>
        </authorList>
    </citation>
    <scope>NUCLEOTIDE SEQUENCE</scope>
    <source>
        <strain evidence="20">BT350</strain>
    </source>
</reference>
<dbReference type="InterPro" id="IPR000794">
    <property type="entry name" value="Beta-ketoacyl_synthase"/>
</dbReference>
<comment type="subcellular location">
    <subcellularLocation>
        <location evidence="1">Cytoplasm</location>
    </subcellularLocation>
</comment>
<keyword evidence="7" id="KW-0444">Lipid biosynthesis</keyword>
<evidence type="ECO:0000256" key="5">
    <source>
        <dbReference type="ARBA" id="ARBA00013191"/>
    </source>
</evidence>
<name>A0A931BNF8_9HYPH</name>
<dbReference type="GO" id="GO:0005829">
    <property type="term" value="C:cytosol"/>
    <property type="evidence" value="ECO:0007669"/>
    <property type="project" value="TreeGrafter"/>
</dbReference>
<gene>
    <name evidence="20" type="primary">fabB</name>
    <name evidence="20" type="ORF">I2H38_07160</name>
</gene>
<organism evidence="20 21">
    <name type="scientific">Microvirga alba</name>
    <dbReference type="NCBI Taxonomy" id="2791025"/>
    <lineage>
        <taxon>Bacteria</taxon>
        <taxon>Pseudomonadati</taxon>
        <taxon>Pseudomonadota</taxon>
        <taxon>Alphaproteobacteria</taxon>
        <taxon>Hyphomicrobiales</taxon>
        <taxon>Methylobacteriaceae</taxon>
        <taxon>Microvirga</taxon>
    </lineage>
</organism>
<dbReference type="NCBIfam" id="NF005589">
    <property type="entry name" value="PRK07314.1"/>
    <property type="match status" value="1"/>
</dbReference>
<dbReference type="InterPro" id="IPR016039">
    <property type="entry name" value="Thiolase-like"/>
</dbReference>